<evidence type="ECO:0000313" key="2">
    <source>
        <dbReference type="Proteomes" id="UP001180020"/>
    </source>
</evidence>
<evidence type="ECO:0000313" key="1">
    <source>
        <dbReference type="EMBL" id="KAK1311706.1"/>
    </source>
</evidence>
<gene>
    <name evidence="1" type="primary">POB1</name>
    <name evidence="1" type="ORF">QJS10_CPA07g01191</name>
</gene>
<dbReference type="Proteomes" id="UP001180020">
    <property type="component" value="Unassembled WGS sequence"/>
</dbReference>
<accession>A0AAV9EDI7</accession>
<reference evidence="1" key="2">
    <citation type="submission" date="2023-06" db="EMBL/GenBank/DDBJ databases">
        <authorList>
            <person name="Ma L."/>
            <person name="Liu K.-W."/>
            <person name="Li Z."/>
            <person name="Hsiao Y.-Y."/>
            <person name="Qi Y."/>
            <person name="Fu T."/>
            <person name="Tang G."/>
            <person name="Zhang D."/>
            <person name="Sun W.-H."/>
            <person name="Liu D.-K."/>
            <person name="Li Y."/>
            <person name="Chen G.-Z."/>
            <person name="Liu X.-D."/>
            <person name="Liao X.-Y."/>
            <person name="Jiang Y.-T."/>
            <person name="Yu X."/>
            <person name="Hao Y."/>
            <person name="Huang J."/>
            <person name="Zhao X.-W."/>
            <person name="Ke S."/>
            <person name="Chen Y.-Y."/>
            <person name="Wu W.-L."/>
            <person name="Hsu J.-L."/>
            <person name="Lin Y.-F."/>
            <person name="Huang M.-D."/>
            <person name="Li C.-Y."/>
            <person name="Huang L."/>
            <person name="Wang Z.-W."/>
            <person name="Zhao X."/>
            <person name="Zhong W.-Y."/>
            <person name="Peng D.-H."/>
            <person name="Ahmad S."/>
            <person name="Lan S."/>
            <person name="Zhang J.-S."/>
            <person name="Tsai W.-C."/>
            <person name="Van De Peer Y."/>
            <person name="Liu Z.-J."/>
        </authorList>
    </citation>
    <scope>NUCLEOTIDE SEQUENCE</scope>
    <source>
        <strain evidence="1">CP</strain>
        <tissue evidence="1">Leaves</tissue>
    </source>
</reference>
<reference evidence="1" key="1">
    <citation type="journal article" date="2023" name="Nat. Commun.">
        <title>Diploid and tetraploid genomes of Acorus and the evolution of monocots.</title>
        <authorList>
            <person name="Ma L."/>
            <person name="Liu K.W."/>
            <person name="Li Z."/>
            <person name="Hsiao Y.Y."/>
            <person name="Qi Y."/>
            <person name="Fu T."/>
            <person name="Tang G.D."/>
            <person name="Zhang D."/>
            <person name="Sun W.H."/>
            <person name="Liu D.K."/>
            <person name="Li Y."/>
            <person name="Chen G.Z."/>
            <person name="Liu X.D."/>
            <person name="Liao X.Y."/>
            <person name="Jiang Y.T."/>
            <person name="Yu X."/>
            <person name="Hao Y."/>
            <person name="Huang J."/>
            <person name="Zhao X.W."/>
            <person name="Ke S."/>
            <person name="Chen Y.Y."/>
            <person name="Wu W.L."/>
            <person name="Hsu J.L."/>
            <person name="Lin Y.F."/>
            <person name="Huang M.D."/>
            <person name="Li C.Y."/>
            <person name="Huang L."/>
            <person name="Wang Z.W."/>
            <person name="Zhao X."/>
            <person name="Zhong W.Y."/>
            <person name="Peng D.H."/>
            <person name="Ahmad S."/>
            <person name="Lan S."/>
            <person name="Zhang J.S."/>
            <person name="Tsai W.C."/>
            <person name="Van de Peer Y."/>
            <person name="Liu Z.J."/>
        </authorList>
    </citation>
    <scope>NUCLEOTIDE SEQUENCE</scope>
    <source>
        <strain evidence="1">CP</strain>
    </source>
</reference>
<dbReference type="AlphaFoldDB" id="A0AAV9EDI7"/>
<sequence length="65" mass="7590">MEIACRKKPAGGFVFITKMKHTVTNKGEWGFFDLFNTSWESFISQNSLYFIDNMLHLRAELTVLE</sequence>
<protein>
    <submittedName>
        <fullName evidence="1">BTB/POZ domain-containing protein POB1</fullName>
    </submittedName>
</protein>
<proteinExistence type="predicted"/>
<organism evidence="1 2">
    <name type="scientific">Acorus calamus</name>
    <name type="common">Sweet flag</name>
    <dbReference type="NCBI Taxonomy" id="4465"/>
    <lineage>
        <taxon>Eukaryota</taxon>
        <taxon>Viridiplantae</taxon>
        <taxon>Streptophyta</taxon>
        <taxon>Embryophyta</taxon>
        <taxon>Tracheophyta</taxon>
        <taxon>Spermatophyta</taxon>
        <taxon>Magnoliopsida</taxon>
        <taxon>Liliopsida</taxon>
        <taxon>Acoraceae</taxon>
        <taxon>Acorus</taxon>
    </lineage>
</organism>
<keyword evidence="2" id="KW-1185">Reference proteome</keyword>
<dbReference type="EMBL" id="JAUJYO010000007">
    <property type="protein sequence ID" value="KAK1311706.1"/>
    <property type="molecule type" value="Genomic_DNA"/>
</dbReference>
<name>A0AAV9EDI7_ACOCL</name>
<comment type="caution">
    <text evidence="1">The sequence shown here is derived from an EMBL/GenBank/DDBJ whole genome shotgun (WGS) entry which is preliminary data.</text>
</comment>